<dbReference type="GO" id="GO:0006457">
    <property type="term" value="P:protein folding"/>
    <property type="evidence" value="ECO:0007669"/>
    <property type="project" value="InterPro"/>
</dbReference>
<dbReference type="InterPro" id="IPR000774">
    <property type="entry name" value="PPIase_FKBP_N"/>
</dbReference>
<keyword evidence="9" id="KW-1185">Reference proteome</keyword>
<dbReference type="Pfam" id="PF01346">
    <property type="entry name" value="FKBP_N"/>
    <property type="match status" value="1"/>
</dbReference>
<evidence type="ECO:0000259" key="7">
    <source>
        <dbReference type="PROSITE" id="PS50059"/>
    </source>
</evidence>
<accession>A0A1I1NI87</accession>
<protein>
    <recommendedName>
        <fullName evidence="6">Peptidyl-prolyl cis-trans isomerase</fullName>
        <ecNumber evidence="6">5.2.1.8</ecNumber>
    </recommendedName>
</protein>
<dbReference type="Pfam" id="PF00254">
    <property type="entry name" value="FKBP_C"/>
    <property type="match status" value="1"/>
</dbReference>
<proteinExistence type="inferred from homology"/>
<dbReference type="STRING" id="739143.SAMN05216297_103118"/>
<dbReference type="EC" id="5.2.1.8" evidence="6"/>
<dbReference type="SUPFAM" id="SSF54534">
    <property type="entry name" value="FKBP-like"/>
    <property type="match status" value="1"/>
</dbReference>
<evidence type="ECO:0000313" key="9">
    <source>
        <dbReference type="Proteomes" id="UP000199672"/>
    </source>
</evidence>
<dbReference type="InterPro" id="IPR046357">
    <property type="entry name" value="PPIase_dom_sf"/>
</dbReference>
<dbReference type="InterPro" id="IPR001179">
    <property type="entry name" value="PPIase_FKBP_dom"/>
</dbReference>
<evidence type="ECO:0000256" key="3">
    <source>
        <dbReference type="ARBA" id="ARBA00023110"/>
    </source>
</evidence>
<evidence type="ECO:0000256" key="6">
    <source>
        <dbReference type="RuleBase" id="RU003915"/>
    </source>
</evidence>
<dbReference type="InterPro" id="IPR036944">
    <property type="entry name" value="PPIase_FKBP_N_sf"/>
</dbReference>
<dbReference type="Proteomes" id="UP000199672">
    <property type="component" value="Unassembled WGS sequence"/>
</dbReference>
<comment type="catalytic activity">
    <reaction evidence="1 5 6">
        <text>[protein]-peptidylproline (omega=180) = [protein]-peptidylproline (omega=0)</text>
        <dbReference type="Rhea" id="RHEA:16237"/>
        <dbReference type="Rhea" id="RHEA-COMP:10747"/>
        <dbReference type="Rhea" id="RHEA-COMP:10748"/>
        <dbReference type="ChEBI" id="CHEBI:83833"/>
        <dbReference type="ChEBI" id="CHEBI:83834"/>
        <dbReference type="EC" id="5.2.1.8"/>
    </reaction>
</comment>
<dbReference type="PANTHER" id="PTHR43811:SF23">
    <property type="entry name" value="FKBP-TYPE 22 KDA PEPTIDYL-PROLYL CIS-TRANS ISOMERASE"/>
    <property type="match status" value="1"/>
</dbReference>
<keyword evidence="4 5" id="KW-0413">Isomerase</keyword>
<organism evidence="8 9">
    <name type="scientific">Flavobacterium phragmitis</name>
    <dbReference type="NCBI Taxonomy" id="739143"/>
    <lineage>
        <taxon>Bacteria</taxon>
        <taxon>Pseudomonadati</taxon>
        <taxon>Bacteroidota</taxon>
        <taxon>Flavobacteriia</taxon>
        <taxon>Flavobacteriales</taxon>
        <taxon>Flavobacteriaceae</taxon>
        <taxon>Flavobacterium</taxon>
    </lineage>
</organism>
<evidence type="ECO:0000256" key="2">
    <source>
        <dbReference type="ARBA" id="ARBA00006577"/>
    </source>
</evidence>
<dbReference type="Gene3D" id="3.10.50.40">
    <property type="match status" value="1"/>
</dbReference>
<gene>
    <name evidence="8" type="ORF">SAMN05216297_103118</name>
</gene>
<sequence>MDILELLGHIGKTEEKDKISYSAGVVMALSLKDIGFEEIKYEDYVDGMKSIFEKTTEKISPKRSIEIFNNYVALLQEELKVKNAEIGTAFLAKNASKENIISLPSGLQYEVLTEGNGKKPKITDTVNVIYEGYLINKNVFDSTKDTGPQKMRVLQTIKGWQEALQLMPEGSRWKIYIPHHLAYAEMGAPPIIQPNSTLIFIIELLNII</sequence>
<evidence type="ECO:0000313" key="8">
    <source>
        <dbReference type="EMBL" id="SFC93450.1"/>
    </source>
</evidence>
<feature type="domain" description="PPIase FKBP-type" evidence="7">
    <location>
        <begin position="123"/>
        <end position="208"/>
    </location>
</feature>
<evidence type="ECO:0000256" key="1">
    <source>
        <dbReference type="ARBA" id="ARBA00000971"/>
    </source>
</evidence>
<name>A0A1I1NI87_9FLAO</name>
<dbReference type="Gene3D" id="1.10.287.460">
    <property type="entry name" value="Peptidyl-prolyl cis-trans isomerase, FKBP-type, N-terminal domain"/>
    <property type="match status" value="1"/>
</dbReference>
<comment type="similarity">
    <text evidence="2 6">Belongs to the FKBP-type PPIase family.</text>
</comment>
<dbReference type="RefSeq" id="WP_091491760.1">
    <property type="nucleotide sequence ID" value="NZ_FOMH01000003.1"/>
</dbReference>
<dbReference type="GO" id="GO:0003755">
    <property type="term" value="F:peptidyl-prolyl cis-trans isomerase activity"/>
    <property type="evidence" value="ECO:0007669"/>
    <property type="project" value="UniProtKB-UniRule"/>
</dbReference>
<dbReference type="PROSITE" id="PS50059">
    <property type="entry name" value="FKBP_PPIASE"/>
    <property type="match status" value="1"/>
</dbReference>
<evidence type="ECO:0000256" key="5">
    <source>
        <dbReference type="PROSITE-ProRule" id="PRU00277"/>
    </source>
</evidence>
<dbReference type="OrthoDB" id="9814548at2"/>
<keyword evidence="3 5" id="KW-0697">Rotamase</keyword>
<evidence type="ECO:0000256" key="4">
    <source>
        <dbReference type="ARBA" id="ARBA00023235"/>
    </source>
</evidence>
<dbReference type="PANTHER" id="PTHR43811">
    <property type="entry name" value="FKBP-TYPE PEPTIDYL-PROLYL CIS-TRANS ISOMERASE FKPA"/>
    <property type="match status" value="1"/>
</dbReference>
<reference evidence="9" key="1">
    <citation type="submission" date="2016-10" db="EMBL/GenBank/DDBJ databases">
        <authorList>
            <person name="Varghese N."/>
            <person name="Submissions S."/>
        </authorList>
    </citation>
    <scope>NUCLEOTIDE SEQUENCE [LARGE SCALE GENOMIC DNA]</scope>
    <source>
        <strain evidence="9">CGMCC 1.10370</strain>
    </source>
</reference>
<dbReference type="EMBL" id="FOMH01000003">
    <property type="protein sequence ID" value="SFC93450.1"/>
    <property type="molecule type" value="Genomic_DNA"/>
</dbReference>
<dbReference type="AlphaFoldDB" id="A0A1I1NI87"/>